<dbReference type="GO" id="GO:0005524">
    <property type="term" value="F:ATP binding"/>
    <property type="evidence" value="ECO:0007669"/>
    <property type="project" value="InterPro"/>
</dbReference>
<dbReference type="Proteomes" id="UP000250140">
    <property type="component" value="Unassembled WGS sequence"/>
</dbReference>
<proteinExistence type="predicted"/>
<dbReference type="InterPro" id="IPR008271">
    <property type="entry name" value="Ser/Thr_kinase_AS"/>
</dbReference>
<dbReference type="InterPro" id="IPR000719">
    <property type="entry name" value="Prot_kinase_dom"/>
</dbReference>
<dbReference type="InterPro" id="IPR053235">
    <property type="entry name" value="Ser_Thr_kinase"/>
</dbReference>
<feature type="non-terminal residue" evidence="2">
    <location>
        <position position="224"/>
    </location>
</feature>
<keyword evidence="2" id="KW-0418">Kinase</keyword>
<dbReference type="PANTHER" id="PTHR24361">
    <property type="entry name" value="MITOGEN-ACTIVATED KINASE KINASE KINASE"/>
    <property type="match status" value="1"/>
</dbReference>
<dbReference type="AlphaFoldDB" id="A0A8E2FBY1"/>
<evidence type="ECO:0000313" key="3">
    <source>
        <dbReference type="Proteomes" id="UP000250140"/>
    </source>
</evidence>
<dbReference type="SUPFAM" id="SSF56112">
    <property type="entry name" value="Protein kinase-like (PK-like)"/>
    <property type="match status" value="1"/>
</dbReference>
<keyword evidence="3" id="KW-1185">Reference proteome</keyword>
<evidence type="ECO:0000259" key="1">
    <source>
        <dbReference type="PROSITE" id="PS50011"/>
    </source>
</evidence>
<keyword evidence="2" id="KW-0808">Transferase</keyword>
<dbReference type="InterPro" id="IPR011009">
    <property type="entry name" value="Kinase-like_dom_sf"/>
</dbReference>
<reference evidence="2 3" key="1">
    <citation type="journal article" date="2016" name="Nat. Commun.">
        <title>Ectomycorrhizal ecology is imprinted in the genome of the dominant symbiotic fungus Cenococcum geophilum.</title>
        <authorList>
            <consortium name="DOE Joint Genome Institute"/>
            <person name="Peter M."/>
            <person name="Kohler A."/>
            <person name="Ohm R.A."/>
            <person name="Kuo A."/>
            <person name="Krutzmann J."/>
            <person name="Morin E."/>
            <person name="Arend M."/>
            <person name="Barry K.W."/>
            <person name="Binder M."/>
            <person name="Choi C."/>
            <person name="Clum A."/>
            <person name="Copeland A."/>
            <person name="Grisel N."/>
            <person name="Haridas S."/>
            <person name="Kipfer T."/>
            <person name="LaButti K."/>
            <person name="Lindquist E."/>
            <person name="Lipzen A."/>
            <person name="Maire R."/>
            <person name="Meier B."/>
            <person name="Mihaltcheva S."/>
            <person name="Molinier V."/>
            <person name="Murat C."/>
            <person name="Poggeler S."/>
            <person name="Quandt C.A."/>
            <person name="Sperisen C."/>
            <person name="Tritt A."/>
            <person name="Tisserant E."/>
            <person name="Crous P.W."/>
            <person name="Henrissat B."/>
            <person name="Nehls U."/>
            <person name="Egli S."/>
            <person name="Spatafora J.W."/>
            <person name="Grigoriev I.V."/>
            <person name="Martin F.M."/>
        </authorList>
    </citation>
    <scope>NUCLEOTIDE SEQUENCE [LARGE SCALE GENOMIC DNA]</scope>
    <source>
        <strain evidence="2 3">CBS 207.34</strain>
    </source>
</reference>
<dbReference type="GO" id="GO:0005737">
    <property type="term" value="C:cytoplasm"/>
    <property type="evidence" value="ECO:0007669"/>
    <property type="project" value="TreeGrafter"/>
</dbReference>
<gene>
    <name evidence="2" type="ORF">AOQ84DRAFT_260652</name>
</gene>
<dbReference type="CDD" id="cd00180">
    <property type="entry name" value="PKc"/>
    <property type="match status" value="1"/>
</dbReference>
<protein>
    <submittedName>
        <fullName evidence="2">Kinase-like protein</fullName>
    </submittedName>
</protein>
<dbReference type="OrthoDB" id="4062651at2759"/>
<accession>A0A8E2FBY1</accession>
<dbReference type="Pfam" id="PF00069">
    <property type="entry name" value="Pkinase"/>
    <property type="match status" value="1"/>
</dbReference>
<dbReference type="Gene3D" id="1.10.510.10">
    <property type="entry name" value="Transferase(Phosphotransferase) domain 1"/>
    <property type="match status" value="1"/>
</dbReference>
<dbReference type="PROSITE" id="PS00108">
    <property type="entry name" value="PROTEIN_KINASE_ST"/>
    <property type="match status" value="1"/>
</dbReference>
<organism evidence="2 3">
    <name type="scientific">Glonium stellatum</name>
    <dbReference type="NCBI Taxonomy" id="574774"/>
    <lineage>
        <taxon>Eukaryota</taxon>
        <taxon>Fungi</taxon>
        <taxon>Dikarya</taxon>
        <taxon>Ascomycota</taxon>
        <taxon>Pezizomycotina</taxon>
        <taxon>Dothideomycetes</taxon>
        <taxon>Pleosporomycetidae</taxon>
        <taxon>Gloniales</taxon>
        <taxon>Gloniaceae</taxon>
        <taxon>Glonium</taxon>
    </lineage>
</organism>
<feature type="non-terminal residue" evidence="2">
    <location>
        <position position="1"/>
    </location>
</feature>
<dbReference type="EMBL" id="KV748584">
    <property type="protein sequence ID" value="OCL14350.1"/>
    <property type="molecule type" value="Genomic_DNA"/>
</dbReference>
<name>A0A8E2FBY1_9PEZI</name>
<evidence type="ECO:0000313" key="2">
    <source>
        <dbReference type="EMBL" id="OCL14350.1"/>
    </source>
</evidence>
<dbReference type="PROSITE" id="PS50011">
    <property type="entry name" value="PROTEIN_KINASE_DOM"/>
    <property type="match status" value="1"/>
</dbReference>
<sequence>VQEGDHLDVPNRACLPYKYIRSLGMGSCAFVEMAQDETNGQVFALKHLRRYQGRNLNQFKRAFQNEVDILRRLSLNPHIIKAFATWGSGRELGIVMTPVADGGDLASFLQTIVDLGNLPTTEQYTILNRAFGCLASGLAFIHKQTIRHKDIKPQNILIHQGYVIYTDFGIALDTSQLENTTTDGTTYAFTFRYCAPEVASSEKRNRKSDVFSLGCVFAEILSVL</sequence>
<feature type="domain" description="Protein kinase" evidence="1">
    <location>
        <begin position="17"/>
        <end position="224"/>
    </location>
</feature>
<dbReference type="GO" id="GO:0004674">
    <property type="term" value="F:protein serine/threonine kinase activity"/>
    <property type="evidence" value="ECO:0007669"/>
    <property type="project" value="TreeGrafter"/>
</dbReference>
<dbReference type="SMART" id="SM00220">
    <property type="entry name" value="S_TKc"/>
    <property type="match status" value="1"/>
</dbReference>